<keyword evidence="9 12" id="KW-0472">Membrane</keyword>
<dbReference type="SUPFAM" id="SSF55874">
    <property type="entry name" value="ATPase domain of HSP90 chaperone/DNA topoisomerase II/histidine kinase"/>
    <property type="match status" value="1"/>
</dbReference>
<evidence type="ECO:0000256" key="5">
    <source>
        <dbReference type="ARBA" id="ARBA00022679"/>
    </source>
</evidence>
<dbReference type="InterPro" id="IPR003661">
    <property type="entry name" value="HisK_dim/P_dom"/>
</dbReference>
<evidence type="ECO:0000256" key="11">
    <source>
        <dbReference type="SAM" id="MobiDB-lite"/>
    </source>
</evidence>
<dbReference type="Gene3D" id="1.20.1070.10">
    <property type="entry name" value="Rhodopsin 7-helix transmembrane proteins"/>
    <property type="match status" value="1"/>
</dbReference>
<organism evidence="15 16">
    <name type="scientific">Volvox africanus</name>
    <dbReference type="NCBI Taxonomy" id="51714"/>
    <lineage>
        <taxon>Eukaryota</taxon>
        <taxon>Viridiplantae</taxon>
        <taxon>Chlorophyta</taxon>
        <taxon>core chlorophytes</taxon>
        <taxon>Chlorophyceae</taxon>
        <taxon>CS clade</taxon>
        <taxon>Chlamydomonadales</taxon>
        <taxon>Volvocaceae</taxon>
        <taxon>Volvox</taxon>
    </lineage>
</organism>
<gene>
    <name evidence="15" type="ORF">VaNZ11_002826</name>
</gene>
<feature type="compositionally biased region" description="Gly residues" evidence="11">
    <location>
        <begin position="1899"/>
        <end position="1909"/>
    </location>
</feature>
<keyword evidence="8 12" id="KW-1133">Transmembrane helix</keyword>
<feature type="compositionally biased region" description="Low complexity" evidence="11">
    <location>
        <begin position="1939"/>
        <end position="1949"/>
    </location>
</feature>
<comment type="caution">
    <text evidence="15">The sequence shown here is derived from an EMBL/GenBank/DDBJ whole genome shotgun (WGS) entry which is preliminary data.</text>
</comment>
<evidence type="ECO:0000256" key="10">
    <source>
        <dbReference type="PROSITE-ProRule" id="PRU00169"/>
    </source>
</evidence>
<dbReference type="CDD" id="cd17574">
    <property type="entry name" value="REC_OmpR"/>
    <property type="match status" value="1"/>
</dbReference>
<feature type="domain" description="Response regulatory" evidence="14">
    <location>
        <begin position="981"/>
        <end position="1143"/>
    </location>
</feature>
<feature type="compositionally biased region" description="Low complexity" evidence="11">
    <location>
        <begin position="1883"/>
        <end position="1893"/>
    </location>
</feature>
<dbReference type="PANTHER" id="PTHR43047">
    <property type="entry name" value="TWO-COMPONENT HISTIDINE PROTEIN KINASE"/>
    <property type="match status" value="1"/>
</dbReference>
<feature type="region of interest" description="Disordered" evidence="11">
    <location>
        <begin position="493"/>
        <end position="518"/>
    </location>
</feature>
<dbReference type="InterPro" id="IPR036890">
    <property type="entry name" value="HATPase_C_sf"/>
</dbReference>
<dbReference type="Pfam" id="PF01036">
    <property type="entry name" value="Bac_rhodopsin"/>
    <property type="match status" value="1"/>
</dbReference>
<feature type="domain" description="Histidine kinase" evidence="13">
    <location>
        <begin position="327"/>
        <end position="640"/>
    </location>
</feature>
<keyword evidence="7" id="KW-0418">Kinase</keyword>
<dbReference type="InterPro" id="IPR005467">
    <property type="entry name" value="His_kinase_dom"/>
</dbReference>
<dbReference type="InterPro" id="IPR001789">
    <property type="entry name" value="Sig_transdc_resp-reg_receiver"/>
</dbReference>
<feature type="region of interest" description="Disordered" evidence="11">
    <location>
        <begin position="1925"/>
        <end position="1949"/>
    </location>
</feature>
<dbReference type="SMART" id="SM00388">
    <property type="entry name" value="HisKA"/>
    <property type="match status" value="1"/>
</dbReference>
<feature type="region of interest" description="Disordered" evidence="11">
    <location>
        <begin position="1877"/>
        <end position="1909"/>
    </location>
</feature>
<dbReference type="InterPro" id="IPR036097">
    <property type="entry name" value="HisK_dim/P_sf"/>
</dbReference>
<accession>A0ABQ5RT40</accession>
<dbReference type="PROSITE" id="PS50110">
    <property type="entry name" value="RESPONSE_REGULATORY"/>
    <property type="match status" value="1"/>
</dbReference>
<dbReference type="PANTHER" id="PTHR43047:SF64">
    <property type="entry name" value="HISTIDINE KINASE CONTAINING CHEY-HOMOLOGOUS RECEIVER DOMAIN AND PAS DOMAIN-RELATED"/>
    <property type="match status" value="1"/>
</dbReference>
<comment type="catalytic activity">
    <reaction evidence="1">
        <text>ATP + protein L-histidine = ADP + protein N-phospho-L-histidine.</text>
        <dbReference type="EC" id="2.7.13.3"/>
    </reaction>
</comment>
<dbReference type="Pfam" id="PF02518">
    <property type="entry name" value="HATPase_c"/>
    <property type="match status" value="1"/>
</dbReference>
<evidence type="ECO:0000256" key="3">
    <source>
        <dbReference type="ARBA" id="ARBA00008130"/>
    </source>
</evidence>
<dbReference type="InterPro" id="IPR011006">
    <property type="entry name" value="CheY-like_superfamily"/>
</dbReference>
<dbReference type="CDD" id="cd00082">
    <property type="entry name" value="HisKA"/>
    <property type="match status" value="1"/>
</dbReference>
<comment type="subcellular location">
    <subcellularLocation>
        <location evidence="2">Membrane</location>
        <topology evidence="2">Multi-pass membrane protein</topology>
    </subcellularLocation>
</comment>
<dbReference type="Gene3D" id="3.30.565.10">
    <property type="entry name" value="Histidine kinase-like ATPase, C-terminal domain"/>
    <property type="match status" value="1"/>
</dbReference>
<evidence type="ECO:0000259" key="13">
    <source>
        <dbReference type="PROSITE" id="PS50109"/>
    </source>
</evidence>
<dbReference type="Pfam" id="PF00512">
    <property type="entry name" value="HisKA"/>
    <property type="match status" value="1"/>
</dbReference>
<dbReference type="InterPro" id="IPR001425">
    <property type="entry name" value="Arc/bac/fun_rhodopsins"/>
</dbReference>
<reference evidence="15 16" key="1">
    <citation type="journal article" date="2023" name="IScience">
        <title>Expanded male sex-determining region conserved during the evolution of homothallism in the green alga Volvox.</title>
        <authorList>
            <person name="Yamamoto K."/>
            <person name="Matsuzaki R."/>
            <person name="Mahakham W."/>
            <person name="Heman W."/>
            <person name="Sekimoto H."/>
            <person name="Kawachi M."/>
            <person name="Minakuchi Y."/>
            <person name="Toyoda A."/>
            <person name="Nozaki H."/>
        </authorList>
    </citation>
    <scope>NUCLEOTIDE SEQUENCE [LARGE SCALE GENOMIC DNA]</scope>
    <source>
        <strain evidence="15 16">NIES-4468</strain>
    </source>
</reference>
<feature type="compositionally biased region" description="Polar residues" evidence="11">
    <location>
        <begin position="1659"/>
        <end position="1669"/>
    </location>
</feature>
<name>A0ABQ5RT40_9CHLO</name>
<feature type="transmembrane region" description="Helical" evidence="12">
    <location>
        <begin position="108"/>
        <end position="125"/>
    </location>
</feature>
<evidence type="ECO:0000313" key="16">
    <source>
        <dbReference type="Proteomes" id="UP001165090"/>
    </source>
</evidence>
<keyword evidence="10" id="KW-0597">Phosphoprotein</keyword>
<dbReference type="SUPFAM" id="SSF52172">
    <property type="entry name" value="CheY-like"/>
    <property type="match status" value="1"/>
</dbReference>
<dbReference type="Gene3D" id="1.10.287.130">
    <property type="match status" value="1"/>
</dbReference>
<dbReference type="SUPFAM" id="SSF81321">
    <property type="entry name" value="Family A G protein-coupled receptor-like"/>
    <property type="match status" value="1"/>
</dbReference>
<keyword evidence="16" id="KW-1185">Reference proteome</keyword>
<evidence type="ECO:0000256" key="9">
    <source>
        <dbReference type="ARBA" id="ARBA00023136"/>
    </source>
</evidence>
<feature type="region of interest" description="Disordered" evidence="11">
    <location>
        <begin position="657"/>
        <end position="683"/>
    </location>
</feature>
<dbReference type="Gene3D" id="3.40.50.2300">
    <property type="match status" value="1"/>
</dbReference>
<comment type="similarity">
    <text evidence="3">Belongs to the archaeal/bacterial/fungal opsin family.</text>
</comment>
<evidence type="ECO:0000256" key="7">
    <source>
        <dbReference type="ARBA" id="ARBA00022777"/>
    </source>
</evidence>
<feature type="modified residue" description="4-aspartylphosphate" evidence="10">
    <location>
        <position position="1076"/>
    </location>
</feature>
<feature type="transmembrane region" description="Helical" evidence="12">
    <location>
        <begin position="235"/>
        <end position="254"/>
    </location>
</feature>
<feature type="compositionally biased region" description="Polar residues" evidence="11">
    <location>
        <begin position="657"/>
        <end position="674"/>
    </location>
</feature>
<dbReference type="EC" id="2.7.13.3" evidence="4"/>
<evidence type="ECO:0000256" key="6">
    <source>
        <dbReference type="ARBA" id="ARBA00022692"/>
    </source>
</evidence>
<evidence type="ECO:0000259" key="14">
    <source>
        <dbReference type="PROSITE" id="PS50110"/>
    </source>
</evidence>
<dbReference type="Pfam" id="PF00072">
    <property type="entry name" value="Response_reg"/>
    <property type="match status" value="1"/>
</dbReference>
<dbReference type="InterPro" id="IPR003594">
    <property type="entry name" value="HATPase_dom"/>
</dbReference>
<feature type="transmembrane region" description="Helical" evidence="12">
    <location>
        <begin position="77"/>
        <end position="96"/>
    </location>
</feature>
<evidence type="ECO:0000256" key="8">
    <source>
        <dbReference type="ARBA" id="ARBA00022989"/>
    </source>
</evidence>
<feature type="region of interest" description="Disordered" evidence="11">
    <location>
        <begin position="732"/>
        <end position="757"/>
    </location>
</feature>
<dbReference type="SMART" id="SM00448">
    <property type="entry name" value="REC"/>
    <property type="match status" value="1"/>
</dbReference>
<feature type="transmembrane region" description="Helical" evidence="12">
    <location>
        <begin position="28"/>
        <end position="53"/>
    </location>
</feature>
<feature type="region of interest" description="Disordered" evidence="11">
    <location>
        <begin position="1638"/>
        <end position="1686"/>
    </location>
</feature>
<dbReference type="SMART" id="SM00387">
    <property type="entry name" value="HATPase_c"/>
    <property type="match status" value="1"/>
</dbReference>
<proteinExistence type="inferred from homology"/>
<protein>
    <recommendedName>
        <fullName evidence="4">histidine kinase</fullName>
        <ecNumber evidence="4">2.7.13.3</ecNumber>
    </recommendedName>
</protein>
<evidence type="ECO:0000256" key="4">
    <source>
        <dbReference type="ARBA" id="ARBA00012438"/>
    </source>
</evidence>
<evidence type="ECO:0000256" key="12">
    <source>
        <dbReference type="SAM" id="Phobius"/>
    </source>
</evidence>
<dbReference type="PROSITE" id="PS50109">
    <property type="entry name" value="HIS_KIN"/>
    <property type="match status" value="1"/>
</dbReference>
<sequence>MESDVMGHRSRVVLKTVSRMPRTFMSQLYAVDMAVSGWVSLGSLLYAICAYYLRNQNDDSSCKAGIGEQVASVEWTFQVQTSAFGAVLLLNLLNLGMRQHLLPFKCNLLLLYINGVAFVTDLLLWRGQTTVLLSSSGRPFAPLRYVQWCHSTPTMIYMLALLADFRGWQLAVPLLSDLAMVATGLVACYTQGFFKDAMTLVSFAAFAIVLYYVYSMFHKTLSGDVSPEQRSTLRTVLALLLALWSAFPVVWLAADWNLMSLQAEAVCWGVCDYLAKVVFSSQLWQSNLTEVQLRRDRALEAWEASNRVEAVERLTALLKQRDDLLSTLSHELRTPLAGIVALSETLCQEVAAALPRSAQNLATVRATATCMLNIVTSTLDSFAARHGAQPAGVPHLGDEAPGPVAPSVPLHPVDLQPIVETVTTVLRPLAHDGVLIISDLPTHLPQVTADATRLSQVLYNLVGNAMRFTSHGEVRVAARVVLPEGLDTALCRSVDSSAPDPTPANSNPTANGNGGSIWRYARPRLSQSSASSCSSVVNFPTGTQVEVSVEDTGVGIAQELLDELFLPYRTGDSVQCGDASGGSPSLDTVAVTGRASRSIGGTGLGLYLVRLALRAQGSDITAESAPGIGSVFRFRLQVAQQQQQQTSQQIHQPIRRSLNTSNAQVQQSGPHTKLQQQQQQQQGTFDDLPVFQPHLNQQQLHADEESGSHRRLSASACDLREARSSCTLSAVTAASDGSGTERALAAPSSPKQAVLSSPKPWIASPTARLVKLSSASTATAGGRMNGSASGGGSGAGLTAAAATGLASTCQRPSLPLQRRPRHLYGCHLRMSLDEQCNLLQLAPPAAATASSSSGQRCKSACAGGYCVSEVPCIGCEAPASSSEAQDAAPSGSAALIAADALPAAADTRAGVAGDLAVLAPPVRVLTPTRTPAATPTAATSQVSTKAAALLTPFDVSHAIEERQARAGLRPNFRHRNNGTLQVMSVDDDPINQLVAGQMLASQSWKVVKCMNGPEALAYLQLMPKPSTAAAVASASSSSQSAPAVTPPTAASSLLAAAIAAQPLLLPAILPDCVLLDVMMPGMSGFEVCRKLRQHFNSAQLPIIIVSAKGDSAAVDEAFDSGADDYMTKPYKRTEMVARIRAQIRIRDSVLDTAAVTGTAAAVTPSTPPAYILSAPPQLSVTTVPAATQTGGSTPRPCSAVLAAKGQLACSGTASELPSPSLSPLHPLSQPHHLPSTRVPSVDVLLLQQPTPDAIKMRMEASRGGLDGSWGRVGLYKRDSILGRNAAGEGGSTPCDASERVGPTKDLVTAPVAAIGSLQNDFQPSDAALIAAAAPLASAESSDDLQDCVNKLPTGPTVTADMTVGTSRALPTLPEGTVAIAAESSGALPANTACLSAATCMSSHTLMDRAVATATNSSETASITAGGIASAAADAAAVQATSQIVPGVSTNSCDGAHLCDSEPGGPAALLREVLTELRRSRAAEVDIKKLTSRVAALRTACCTLAVERDGWQRQARELRALLASGFNGAAFVAAATAVATPPCPPALQSNAHSATPPQLTLADALAVAHGSRSSGDSMGIAASGGGAYQGVAQNCAVAAQLEDLKKEAALFRQQLSMVLASVGGNVSIPLGVADAGGSRTCGLASGGPTTRPQRAPLPQPRTSDSPQSLATAGDLERSGGGGDAAPAWGVSVFPNPNYGPAPDFFLNTETSGLSAGSGHGGGACDGCPVGEGASARGKSACQATLVQPRVGTGTDASFPDEKQSRRAFPRATSASLAAAAAGPGPRGALAAVQQVKGVAGETTSPNDCCVSPLTASGAVDTSLGTSGTAPNAAAVVPAPLPAPKPDPQQLLGEMRISSATSNGGRWIMTSASAEEELWQANSVSRAPGGPTPSSRRSRSKGGGGSVGTGGILRMLCSKGAALAAVPHTSFSRRNSHQHQHQQQQQQSLSS</sequence>
<feature type="transmembrane region" description="Helical" evidence="12">
    <location>
        <begin position="145"/>
        <end position="163"/>
    </location>
</feature>
<dbReference type="Proteomes" id="UP001165090">
    <property type="component" value="Unassembled WGS sequence"/>
</dbReference>
<feature type="transmembrane region" description="Helical" evidence="12">
    <location>
        <begin position="198"/>
        <end position="214"/>
    </location>
</feature>
<keyword evidence="6 12" id="KW-0812">Transmembrane</keyword>
<dbReference type="EMBL" id="BSDZ01000008">
    <property type="protein sequence ID" value="GLI60629.1"/>
    <property type="molecule type" value="Genomic_DNA"/>
</dbReference>
<feature type="transmembrane region" description="Helical" evidence="12">
    <location>
        <begin position="170"/>
        <end position="192"/>
    </location>
</feature>
<evidence type="ECO:0000256" key="1">
    <source>
        <dbReference type="ARBA" id="ARBA00000085"/>
    </source>
</evidence>
<dbReference type="PRINTS" id="PR00251">
    <property type="entry name" value="BACTRLOPSIN"/>
</dbReference>
<evidence type="ECO:0000313" key="15">
    <source>
        <dbReference type="EMBL" id="GLI60629.1"/>
    </source>
</evidence>
<dbReference type="SUPFAM" id="SSF47384">
    <property type="entry name" value="Homodimeric domain of signal transducing histidine kinase"/>
    <property type="match status" value="1"/>
</dbReference>
<evidence type="ECO:0000256" key="2">
    <source>
        <dbReference type="ARBA" id="ARBA00004141"/>
    </source>
</evidence>
<keyword evidence="5" id="KW-0808">Transferase</keyword>
<dbReference type="SMART" id="SM01021">
    <property type="entry name" value="Bac_rhodopsin"/>
    <property type="match status" value="1"/>
</dbReference>